<proteinExistence type="predicted"/>
<dbReference type="AlphaFoldDB" id="A0A3M7QFX9"/>
<name>A0A3M7QFX9_BRAPC</name>
<sequence length="172" mass="19471">MPPKKLDTKNCIQVRIMKNQANIEKAPSSITNYLGAVCNIPIEDCKDFRNFEEFEINGMVSVFLYSRKKKFEVLAELLNKTVKSDKPGIVLMEADEFRHGHQVNSDPSIQASAVVEQSELIVDENSAQVSETEIQAGPSDQTQKRKRKLTLSKSFDNLSFADDQEWSSKNSR</sequence>
<dbReference type="EMBL" id="REGN01006231">
    <property type="protein sequence ID" value="RNA10347.1"/>
    <property type="molecule type" value="Genomic_DNA"/>
</dbReference>
<organism evidence="2 3">
    <name type="scientific">Brachionus plicatilis</name>
    <name type="common">Marine rotifer</name>
    <name type="synonym">Brachionus muelleri</name>
    <dbReference type="NCBI Taxonomy" id="10195"/>
    <lineage>
        <taxon>Eukaryota</taxon>
        <taxon>Metazoa</taxon>
        <taxon>Spiralia</taxon>
        <taxon>Gnathifera</taxon>
        <taxon>Rotifera</taxon>
        <taxon>Eurotatoria</taxon>
        <taxon>Monogononta</taxon>
        <taxon>Pseudotrocha</taxon>
        <taxon>Ploima</taxon>
        <taxon>Brachionidae</taxon>
        <taxon>Brachionus</taxon>
    </lineage>
</organism>
<reference evidence="2 3" key="1">
    <citation type="journal article" date="2018" name="Sci. Rep.">
        <title>Genomic signatures of local adaptation to the degree of environmental predictability in rotifers.</title>
        <authorList>
            <person name="Franch-Gras L."/>
            <person name="Hahn C."/>
            <person name="Garcia-Roger E.M."/>
            <person name="Carmona M.J."/>
            <person name="Serra M."/>
            <person name="Gomez A."/>
        </authorList>
    </citation>
    <scope>NUCLEOTIDE SEQUENCE [LARGE SCALE GENOMIC DNA]</scope>
    <source>
        <strain evidence="2">HYR1</strain>
    </source>
</reference>
<keyword evidence="3" id="KW-1185">Reference proteome</keyword>
<feature type="region of interest" description="Disordered" evidence="1">
    <location>
        <begin position="126"/>
        <end position="147"/>
    </location>
</feature>
<dbReference type="Proteomes" id="UP000276133">
    <property type="component" value="Unassembled WGS sequence"/>
</dbReference>
<protein>
    <submittedName>
        <fullName evidence="2">Uncharacterized protein</fullName>
    </submittedName>
</protein>
<evidence type="ECO:0000256" key="1">
    <source>
        <dbReference type="SAM" id="MobiDB-lite"/>
    </source>
</evidence>
<accession>A0A3M7QFX9</accession>
<feature type="non-terminal residue" evidence="2">
    <location>
        <position position="172"/>
    </location>
</feature>
<evidence type="ECO:0000313" key="3">
    <source>
        <dbReference type="Proteomes" id="UP000276133"/>
    </source>
</evidence>
<comment type="caution">
    <text evidence="2">The sequence shown here is derived from an EMBL/GenBank/DDBJ whole genome shotgun (WGS) entry which is preliminary data.</text>
</comment>
<evidence type="ECO:0000313" key="2">
    <source>
        <dbReference type="EMBL" id="RNA10347.1"/>
    </source>
</evidence>
<feature type="compositionally biased region" description="Polar residues" evidence="1">
    <location>
        <begin position="126"/>
        <end position="141"/>
    </location>
</feature>
<gene>
    <name evidence="2" type="ORF">BpHYR1_017542</name>
</gene>